<dbReference type="GO" id="GO:0016853">
    <property type="term" value="F:isomerase activity"/>
    <property type="evidence" value="ECO:0007669"/>
    <property type="project" value="UniProtKB-KW"/>
</dbReference>
<dbReference type="InParanoid" id="A0A146GD76"/>
<dbReference type="InterPro" id="IPR013022">
    <property type="entry name" value="Xyl_isomerase-like_TIM-brl"/>
</dbReference>
<accession>A0A146GD76</accession>
<evidence type="ECO:0000313" key="3">
    <source>
        <dbReference type="Proteomes" id="UP000076023"/>
    </source>
</evidence>
<keyword evidence="2" id="KW-0413">Isomerase</keyword>
<dbReference type="AlphaFoldDB" id="A0A146GD76"/>
<organism evidence="2 3">
    <name type="scientific">Terrimicrobium sacchariphilum</name>
    <dbReference type="NCBI Taxonomy" id="690879"/>
    <lineage>
        <taxon>Bacteria</taxon>
        <taxon>Pseudomonadati</taxon>
        <taxon>Verrucomicrobiota</taxon>
        <taxon>Terrimicrobiia</taxon>
        <taxon>Terrimicrobiales</taxon>
        <taxon>Terrimicrobiaceae</taxon>
        <taxon>Terrimicrobium</taxon>
    </lineage>
</organism>
<feature type="domain" description="Xylose isomerase-like TIM barrel" evidence="1">
    <location>
        <begin position="75"/>
        <end position="243"/>
    </location>
</feature>
<sequence length="263" mass="28817">MKFGFSTLGAPQYSLAQCNDLAVTCGLDFLEVRSLGGSLDMPAYFAENPVPAGSLPIHVLGSSLFLTMAGDADVEAFFGFMKLADQLGTPYVRVFGGGDFSEDLDPEKLRHAATVVRRIREKAAAEGWRAEPILEMHDAFSNSERCQRLNSLLDAPLSLLWDSHHTWRIGGESLADTWQAVSPLIRHIHYKDSRATAEGFDYVPPGEGEFPSQDLFSLLKSQGYAGGVSLEWERKWHPELAPLEAALPKFADVLRTAGFSPAS</sequence>
<proteinExistence type="predicted"/>
<reference evidence="3" key="1">
    <citation type="journal article" date="2017" name="Genome Announc.">
        <title>Draft Genome Sequence of Terrimicrobium sacchariphilum NM-5T, a Facultative Anaerobic Soil Bacterium of the Class Spartobacteria.</title>
        <authorList>
            <person name="Qiu Y.L."/>
            <person name="Tourlousse D.M."/>
            <person name="Matsuura N."/>
            <person name="Ohashi A."/>
            <person name="Sekiguchi Y."/>
        </authorList>
    </citation>
    <scope>NUCLEOTIDE SEQUENCE [LARGE SCALE GENOMIC DNA]</scope>
    <source>
        <strain evidence="3">NM-5</strain>
    </source>
</reference>
<dbReference type="InterPro" id="IPR050312">
    <property type="entry name" value="IolE/XylAMocC-like"/>
</dbReference>
<dbReference type="EMBL" id="BDCO01000003">
    <property type="protein sequence ID" value="GAT35301.1"/>
    <property type="molecule type" value="Genomic_DNA"/>
</dbReference>
<keyword evidence="3" id="KW-1185">Reference proteome</keyword>
<comment type="caution">
    <text evidence="2">The sequence shown here is derived from an EMBL/GenBank/DDBJ whole genome shotgun (WGS) entry which is preliminary data.</text>
</comment>
<dbReference type="OrthoDB" id="3185623at2"/>
<dbReference type="STRING" id="690879.TSACC_3366"/>
<name>A0A146GD76_TERSA</name>
<protein>
    <submittedName>
        <fullName evidence="2">Sugar phosphate isomerase/epimerase</fullName>
    </submittedName>
</protein>
<dbReference type="SUPFAM" id="SSF51658">
    <property type="entry name" value="Xylose isomerase-like"/>
    <property type="match status" value="1"/>
</dbReference>
<dbReference type="PANTHER" id="PTHR12110">
    <property type="entry name" value="HYDROXYPYRUVATE ISOMERASE"/>
    <property type="match status" value="1"/>
</dbReference>
<dbReference type="RefSeq" id="WP_075081126.1">
    <property type="nucleotide sequence ID" value="NZ_BDCO01000003.1"/>
</dbReference>
<dbReference type="PANTHER" id="PTHR12110:SF21">
    <property type="entry name" value="XYLOSE ISOMERASE-LIKE TIM BARREL DOMAIN-CONTAINING PROTEIN"/>
    <property type="match status" value="1"/>
</dbReference>
<gene>
    <name evidence="2" type="ORF">TSACC_3366</name>
</gene>
<evidence type="ECO:0000259" key="1">
    <source>
        <dbReference type="Pfam" id="PF01261"/>
    </source>
</evidence>
<dbReference type="Gene3D" id="3.20.20.150">
    <property type="entry name" value="Divalent-metal-dependent TIM barrel enzymes"/>
    <property type="match status" value="1"/>
</dbReference>
<dbReference type="Proteomes" id="UP000076023">
    <property type="component" value="Unassembled WGS sequence"/>
</dbReference>
<evidence type="ECO:0000313" key="2">
    <source>
        <dbReference type="EMBL" id="GAT35301.1"/>
    </source>
</evidence>
<dbReference type="Pfam" id="PF01261">
    <property type="entry name" value="AP_endonuc_2"/>
    <property type="match status" value="1"/>
</dbReference>
<dbReference type="InterPro" id="IPR036237">
    <property type="entry name" value="Xyl_isomerase-like_sf"/>
</dbReference>